<evidence type="ECO:0000313" key="2">
    <source>
        <dbReference type="Proteomes" id="UP001610432"/>
    </source>
</evidence>
<dbReference type="GeneID" id="98148719"/>
<proteinExistence type="predicted"/>
<name>A0ABR4LH35_9EURO</name>
<dbReference type="EMBL" id="JBFXLQ010000047">
    <property type="protein sequence ID" value="KAL2863821.1"/>
    <property type="molecule type" value="Genomic_DNA"/>
</dbReference>
<accession>A0ABR4LH35</accession>
<reference evidence="1 2" key="1">
    <citation type="submission" date="2024-07" db="EMBL/GenBank/DDBJ databases">
        <title>Section-level genome sequencing and comparative genomics of Aspergillus sections Usti and Cavernicolus.</title>
        <authorList>
            <consortium name="Lawrence Berkeley National Laboratory"/>
            <person name="Nybo J.L."/>
            <person name="Vesth T.C."/>
            <person name="Theobald S."/>
            <person name="Frisvad J.C."/>
            <person name="Larsen T.O."/>
            <person name="Kjaerboelling I."/>
            <person name="Rothschild-Mancinelli K."/>
            <person name="Lyhne E.K."/>
            <person name="Kogle M.E."/>
            <person name="Barry K."/>
            <person name="Clum A."/>
            <person name="Na H."/>
            <person name="Ledsgaard L."/>
            <person name="Lin J."/>
            <person name="Lipzen A."/>
            <person name="Kuo A."/>
            <person name="Riley R."/>
            <person name="Mondo S."/>
            <person name="Labutti K."/>
            <person name="Haridas S."/>
            <person name="Pangalinan J."/>
            <person name="Salamov A.A."/>
            <person name="Simmons B.A."/>
            <person name="Magnuson J.K."/>
            <person name="Chen J."/>
            <person name="Drula E."/>
            <person name="Henrissat B."/>
            <person name="Wiebenga A."/>
            <person name="Lubbers R.J."/>
            <person name="Gomes A.C."/>
            <person name="Macurrencykelacurrency M.R."/>
            <person name="Stajich J."/>
            <person name="Grigoriev I.V."/>
            <person name="Mortensen U.H."/>
            <person name="De Vries R.P."/>
            <person name="Baker S.E."/>
            <person name="Andersen M.R."/>
        </authorList>
    </citation>
    <scope>NUCLEOTIDE SEQUENCE [LARGE SCALE GENOMIC DNA]</scope>
    <source>
        <strain evidence="1 2">CBS 449.75</strain>
    </source>
</reference>
<dbReference type="Proteomes" id="UP001610432">
    <property type="component" value="Unassembled WGS sequence"/>
</dbReference>
<sequence>MLWIAERPPSPATLVTNAQHPLGSCEAARESCSARTFGCGGGPTEYDERLIDLSFSRFVSPNKLLTGLDPSHIGSILLLWRGHRFEPSLSFDPTRPLDLNMFGRITHYAFDAVLISAFLAGVKRSTGLT</sequence>
<keyword evidence="2" id="KW-1185">Reference proteome</keyword>
<gene>
    <name evidence="1" type="ORF">BJX67DRAFT_384353</name>
</gene>
<dbReference type="RefSeq" id="XP_070882800.1">
    <property type="nucleotide sequence ID" value="XM_071033647.1"/>
</dbReference>
<dbReference type="Pfam" id="PF08520">
    <property type="entry name" value="Mitofissin"/>
    <property type="match status" value="1"/>
</dbReference>
<comment type="caution">
    <text evidence="1">The sequence shown here is derived from an EMBL/GenBank/DDBJ whole genome shotgun (WGS) entry which is preliminary data.</text>
</comment>
<evidence type="ECO:0008006" key="3">
    <source>
        <dbReference type="Google" id="ProtNLM"/>
    </source>
</evidence>
<protein>
    <recommendedName>
        <fullName evidence="3">DUF1748-domain-containing protein</fullName>
    </recommendedName>
</protein>
<organism evidence="1 2">
    <name type="scientific">Aspergillus lucknowensis</name>
    <dbReference type="NCBI Taxonomy" id="176173"/>
    <lineage>
        <taxon>Eukaryota</taxon>
        <taxon>Fungi</taxon>
        <taxon>Dikarya</taxon>
        <taxon>Ascomycota</taxon>
        <taxon>Pezizomycotina</taxon>
        <taxon>Eurotiomycetes</taxon>
        <taxon>Eurotiomycetidae</taxon>
        <taxon>Eurotiales</taxon>
        <taxon>Aspergillaceae</taxon>
        <taxon>Aspergillus</taxon>
        <taxon>Aspergillus subgen. Nidulantes</taxon>
    </lineage>
</organism>
<evidence type="ECO:0000313" key="1">
    <source>
        <dbReference type="EMBL" id="KAL2863821.1"/>
    </source>
</evidence>
<dbReference type="InterPro" id="IPR013726">
    <property type="entry name" value="Mitofissin"/>
</dbReference>